<gene>
    <name evidence="7" type="ORF">IAC52_00355</name>
</gene>
<evidence type="ECO:0000313" key="7">
    <source>
        <dbReference type="EMBL" id="HIU44740.1"/>
    </source>
</evidence>
<dbReference type="GO" id="GO:0051301">
    <property type="term" value="P:cell division"/>
    <property type="evidence" value="ECO:0007669"/>
    <property type="project" value="UniProtKB-KW"/>
</dbReference>
<dbReference type="Gene3D" id="6.10.250.660">
    <property type="match status" value="1"/>
</dbReference>
<evidence type="ECO:0000256" key="2">
    <source>
        <dbReference type="ARBA" id="ARBA00022490"/>
    </source>
</evidence>
<proteinExistence type="predicted"/>
<dbReference type="SUPFAM" id="SSF161270">
    <property type="entry name" value="PspA lactotransferrin-binding region"/>
    <property type="match status" value="1"/>
</dbReference>
<dbReference type="Pfam" id="PF05103">
    <property type="entry name" value="DivIVA"/>
    <property type="match status" value="1"/>
</dbReference>
<dbReference type="InterPro" id="IPR007793">
    <property type="entry name" value="DivIVA_fam"/>
</dbReference>
<dbReference type="NCBIfam" id="TIGR03544">
    <property type="entry name" value="DivI1A_domain"/>
    <property type="match status" value="1"/>
</dbReference>
<organism evidence="7 8">
    <name type="scientific">Candidatus Alloenteromonas pullicola</name>
    <dbReference type="NCBI Taxonomy" id="2840784"/>
    <lineage>
        <taxon>Bacteria</taxon>
        <taxon>Bacillati</taxon>
        <taxon>Bacillota</taxon>
        <taxon>Bacillota incertae sedis</taxon>
        <taxon>Candidatus Alloenteromonas</taxon>
    </lineage>
</organism>
<keyword evidence="5" id="KW-0131">Cell cycle</keyword>
<dbReference type="AlphaFoldDB" id="A0A9D1LMS4"/>
<evidence type="ECO:0000256" key="1">
    <source>
        <dbReference type="ARBA" id="ARBA00004496"/>
    </source>
</evidence>
<evidence type="ECO:0000256" key="5">
    <source>
        <dbReference type="ARBA" id="ARBA00023306"/>
    </source>
</evidence>
<keyword evidence="4 6" id="KW-0175">Coiled coil</keyword>
<reference evidence="7" key="1">
    <citation type="submission" date="2020-10" db="EMBL/GenBank/DDBJ databases">
        <authorList>
            <person name="Gilroy R."/>
        </authorList>
    </citation>
    <scope>NUCLEOTIDE SEQUENCE</scope>
    <source>
        <strain evidence="7">ChiGjej1B1-22543</strain>
    </source>
</reference>
<feature type="coiled-coil region" evidence="6">
    <location>
        <begin position="54"/>
        <end position="108"/>
    </location>
</feature>
<comment type="subcellular location">
    <subcellularLocation>
        <location evidence="1">Cytoplasm</location>
    </subcellularLocation>
</comment>
<dbReference type="InterPro" id="IPR019933">
    <property type="entry name" value="DivIVA_domain"/>
</dbReference>
<dbReference type="GO" id="GO:0005737">
    <property type="term" value="C:cytoplasm"/>
    <property type="evidence" value="ECO:0007669"/>
    <property type="project" value="UniProtKB-SubCell"/>
</dbReference>
<evidence type="ECO:0000256" key="4">
    <source>
        <dbReference type="ARBA" id="ARBA00023054"/>
    </source>
</evidence>
<evidence type="ECO:0000256" key="3">
    <source>
        <dbReference type="ARBA" id="ARBA00022618"/>
    </source>
</evidence>
<protein>
    <submittedName>
        <fullName evidence="7">DivIVA domain-containing protein</fullName>
    </submittedName>
</protein>
<evidence type="ECO:0000313" key="8">
    <source>
        <dbReference type="Proteomes" id="UP000824070"/>
    </source>
</evidence>
<keyword evidence="2" id="KW-0963">Cytoplasm</keyword>
<dbReference type="EMBL" id="DVMV01000004">
    <property type="protein sequence ID" value="HIU44740.1"/>
    <property type="molecule type" value="Genomic_DNA"/>
</dbReference>
<reference evidence="7" key="2">
    <citation type="journal article" date="2021" name="PeerJ">
        <title>Extensive microbial diversity within the chicken gut microbiome revealed by metagenomics and culture.</title>
        <authorList>
            <person name="Gilroy R."/>
            <person name="Ravi A."/>
            <person name="Getino M."/>
            <person name="Pursley I."/>
            <person name="Horton D.L."/>
            <person name="Alikhan N.F."/>
            <person name="Baker D."/>
            <person name="Gharbi K."/>
            <person name="Hall N."/>
            <person name="Watson M."/>
            <person name="Adriaenssens E.M."/>
            <person name="Foster-Nyarko E."/>
            <person name="Jarju S."/>
            <person name="Secka A."/>
            <person name="Antonio M."/>
            <person name="Oren A."/>
            <person name="Chaudhuri R.R."/>
            <person name="La Ragione R."/>
            <person name="Hildebrand F."/>
            <person name="Pallen M.J."/>
        </authorList>
    </citation>
    <scope>NUCLEOTIDE SEQUENCE</scope>
    <source>
        <strain evidence="7">ChiGjej1B1-22543</strain>
    </source>
</reference>
<dbReference type="Proteomes" id="UP000824070">
    <property type="component" value="Unassembled WGS sequence"/>
</dbReference>
<accession>A0A9D1LMS4</accession>
<sequence length="119" mass="13548">MDGNIKLNAQTILEKTFTPNGKGYDPAEVDDFLDEIIADYLAFERYLKDSRDYIVDLETSTRKYQNEIAALELENAKMKRKLSGIKDADNVSNENIELLNRISRLESALYNAGIDPTKL</sequence>
<evidence type="ECO:0000256" key="6">
    <source>
        <dbReference type="SAM" id="Coils"/>
    </source>
</evidence>
<comment type="caution">
    <text evidence="7">The sequence shown here is derived from an EMBL/GenBank/DDBJ whole genome shotgun (WGS) entry which is preliminary data.</text>
</comment>
<name>A0A9D1LMS4_9FIRM</name>
<keyword evidence="3" id="KW-0132">Cell division</keyword>